<dbReference type="InterPro" id="IPR021139">
    <property type="entry name" value="NYN"/>
</dbReference>
<evidence type="ECO:0000313" key="4">
    <source>
        <dbReference type="Proteomes" id="UP000239485"/>
    </source>
</evidence>
<feature type="region of interest" description="Disordered" evidence="1">
    <location>
        <begin position="178"/>
        <end position="218"/>
    </location>
</feature>
<keyword evidence="4" id="KW-1185">Reference proteome</keyword>
<dbReference type="OrthoDB" id="2379772at2"/>
<dbReference type="GO" id="GO:0004540">
    <property type="term" value="F:RNA nuclease activity"/>
    <property type="evidence" value="ECO:0007669"/>
    <property type="project" value="InterPro"/>
</dbReference>
<feature type="domain" description="NYN" evidence="2">
    <location>
        <begin position="12"/>
        <end position="167"/>
    </location>
</feature>
<evidence type="ECO:0000256" key="1">
    <source>
        <dbReference type="SAM" id="MobiDB-lite"/>
    </source>
</evidence>
<dbReference type="Pfam" id="PF01936">
    <property type="entry name" value="NYN"/>
    <property type="match status" value="1"/>
</dbReference>
<protein>
    <submittedName>
        <fullName evidence="3">Uncharacterized LabA/DUF88 family protein</fullName>
    </submittedName>
</protein>
<sequence length="428" mass="46387">MTAEDAPGRVRRSALFVDFDNIYSGLADTDRRAAEAFATDPDRWVRWLSSGADTSGPFERRFLVRICYLNPVAFGRFRPFFTRNGFKVVDCPPLTQRQKNSADIHMVLDILDALEHRSAYDEFVVASADADFTPVMMRLRAHDRLTAIVTAGPAAAAYRSVCDSVISPDELAAVVLTTRSDGDRPPARAGAAEPAGARREAAGPVAEPTAVRRPATPDERLLEAVRAAVRAAPRPLVTAAAAQAALSVDPTLSERGWAGAGKFAVFLSTYLPELRYVPQPQPGYVFDPTRHTEADVPAGAAELARGDLAPLPAQVCLVTNAPALSSAQYAVLFEELAADVAENGFDAGTFKRVRDRAHLREQPIRRAVVSSVVQGMVYAGTRPRPGMSASDLAATWLENLKELCANAQMQLEPHEVQQLEEWILGGVR</sequence>
<dbReference type="RefSeq" id="WP_158257274.1">
    <property type="nucleotide sequence ID" value="NZ_PTJD01000011.1"/>
</dbReference>
<gene>
    <name evidence="3" type="ORF">CLV92_111127</name>
</gene>
<dbReference type="Proteomes" id="UP000239485">
    <property type="component" value="Unassembled WGS sequence"/>
</dbReference>
<dbReference type="AlphaFoldDB" id="A0A2S6IGD2"/>
<dbReference type="EMBL" id="PTJD01000011">
    <property type="protein sequence ID" value="PPK93210.1"/>
    <property type="molecule type" value="Genomic_DNA"/>
</dbReference>
<accession>A0A2S6IGD2</accession>
<reference evidence="3 4" key="1">
    <citation type="submission" date="2018-02" db="EMBL/GenBank/DDBJ databases">
        <title>Genomic Encyclopedia of Archaeal and Bacterial Type Strains, Phase II (KMG-II): from individual species to whole genera.</title>
        <authorList>
            <person name="Goeker M."/>
        </authorList>
    </citation>
    <scope>NUCLEOTIDE SEQUENCE [LARGE SCALE GENOMIC DNA]</scope>
    <source>
        <strain evidence="3 4">DSM 22857</strain>
    </source>
</reference>
<name>A0A2S6IGD2_9ACTN</name>
<evidence type="ECO:0000259" key="2">
    <source>
        <dbReference type="Pfam" id="PF01936"/>
    </source>
</evidence>
<comment type="caution">
    <text evidence="3">The sequence shown here is derived from an EMBL/GenBank/DDBJ whole genome shotgun (WGS) entry which is preliminary data.</text>
</comment>
<organism evidence="3 4">
    <name type="scientific">Kineococcus xinjiangensis</name>
    <dbReference type="NCBI Taxonomy" id="512762"/>
    <lineage>
        <taxon>Bacteria</taxon>
        <taxon>Bacillati</taxon>
        <taxon>Actinomycetota</taxon>
        <taxon>Actinomycetes</taxon>
        <taxon>Kineosporiales</taxon>
        <taxon>Kineosporiaceae</taxon>
        <taxon>Kineococcus</taxon>
    </lineage>
</organism>
<dbReference type="Gene3D" id="3.40.50.1010">
    <property type="entry name" value="5'-nuclease"/>
    <property type="match status" value="1"/>
</dbReference>
<dbReference type="PANTHER" id="PTHR35811:SF1">
    <property type="entry name" value="HTH OST-TYPE DOMAIN-CONTAINING PROTEIN"/>
    <property type="match status" value="1"/>
</dbReference>
<proteinExistence type="predicted"/>
<evidence type="ECO:0000313" key="3">
    <source>
        <dbReference type="EMBL" id="PPK93210.1"/>
    </source>
</evidence>
<dbReference type="PANTHER" id="PTHR35811">
    <property type="entry name" value="SLR1870 PROTEIN"/>
    <property type="match status" value="1"/>
</dbReference>